<evidence type="ECO:0000256" key="2">
    <source>
        <dbReference type="SAM" id="SignalP"/>
    </source>
</evidence>
<dbReference type="RefSeq" id="WP_228354222.1">
    <property type="nucleotide sequence ID" value="NZ_JACEGA010000001.1"/>
</dbReference>
<dbReference type="InterPro" id="IPR008964">
    <property type="entry name" value="Invasin/intimin_cell_adhesion"/>
</dbReference>
<dbReference type="SUPFAM" id="SSF49373">
    <property type="entry name" value="Invasin/intimin cell-adhesion fragments"/>
    <property type="match status" value="1"/>
</dbReference>
<protein>
    <recommendedName>
        <fullName evidence="5">BIG2 domain-containing protein</fullName>
    </recommendedName>
</protein>
<dbReference type="Gene3D" id="2.160.20.10">
    <property type="entry name" value="Single-stranded right-handed beta-helix, Pectin lyase-like"/>
    <property type="match status" value="1"/>
</dbReference>
<evidence type="ECO:0000256" key="1">
    <source>
        <dbReference type="SAM" id="MobiDB-lite"/>
    </source>
</evidence>
<sequence>MVRFRRMKALAVLLSICMLLGVINTKAYARNDMTVLDNNKEEAIIHSYGMEGAETVSGSAIYANAISVYYVDANYTEGDGDGSIEKPYSTIQDAVSAIDKGMKKGVLYICSDLVINSTISINNEVTILNYGSEPHTIRSNSASYILDVSNTGSLTLGAEGEGNDESPKLLITGEPFRFISNSGILKIYPGIKIFVNEEDDSDHCALYNGGTTYMYGGTITGFKHMLYSAIDNYGTFIMEGGSISKCMGSTAGALYNDNNGTFIMKGGRIEENSSFNGVAIDCEGAIHLSDSASIPQKNDGSNKLLLSEKAFIKIENDLSSSEKIMLALKKCFPRRETLQGDETVIRNNYQKFIIDPTVTDYYLAEDGTLKYIGLVMDFYVDEKNGDDGNTGTKDSPFATLVKAVDTIGSGIGTVHICSDINLKERIDISGAIKLINEGEPYTILRDPSYSGNMFSVTGQLELGNSELDGGPEVRLLTINGNKEKMSYSSSIIENRGRVILHNGIVLEDNISNKGGAIENFGHHEDGTLFMYGGVIQNNYVSRDGGGIDNFFGQVTILGGSIRNNIAEQGCGGGINHSEGGFTTISGGNIHDNTAIRGGGIASDGSINISSGKIYNNKAELGGGLSSYTSHINMSGGEVFGNTGLDEKGTTVGNGIELDCSLLTISGNASIASDNEIALYDEAYYPYDKATVVVGGQLSEDMPVISLAIYNYENRYPDKNYYYYFYTIGKQVLKPADGYTLTAQDISRFQMLDSNYGINNHGRIAQGISDSWFTLTGIDNIIYSGSEIKPAVVGVNGTTSLEEERDYQVRYTNNINPGTATVYIYGMDNYGGTVIKTFTIKNAITPKPTPEPSYTPPSGGGAAIEGPTPTPTPTPVPTGTQLDSDRIRDARESGTDLNISVKDNDGKERYTWSFKGSDIAASDKKIEDLDLSLSIQRVEENKDLAKLLGNSHTGTNNQGGLLINFSHDGDLPSQASIRMYVGNMGYSEGDRLYLYHYNSESGKLETLPYSSNYVVDRDGYITIKVVYCSQYVLLPKQAKEEIITSLRNQISVEPKKVTLKPGSNKNKTAVIQVNLPKTLEQVKDLKDKTSGSAIGAVRITYKSSNSKVASVDSKGKITAKKAGKAVITVKTTLYSGKTKTFKVSVIVK</sequence>
<comment type="caution">
    <text evidence="3">The sequence shown here is derived from an EMBL/GenBank/DDBJ whole genome shotgun (WGS) entry which is preliminary data.</text>
</comment>
<feature type="chain" id="PRO_5032773992" description="BIG2 domain-containing protein" evidence="2">
    <location>
        <begin position="30"/>
        <end position="1147"/>
    </location>
</feature>
<dbReference type="InterPro" id="IPR012334">
    <property type="entry name" value="Pectin_lyas_fold"/>
</dbReference>
<gene>
    <name evidence="3" type="ORF">H0486_17475</name>
</gene>
<keyword evidence="2" id="KW-0732">Signal</keyword>
<evidence type="ECO:0000313" key="4">
    <source>
        <dbReference type="Proteomes" id="UP000574276"/>
    </source>
</evidence>
<dbReference type="EMBL" id="JACEGA010000001">
    <property type="protein sequence ID" value="MBB2184659.1"/>
    <property type="molecule type" value="Genomic_DNA"/>
</dbReference>
<dbReference type="InterPro" id="IPR011050">
    <property type="entry name" value="Pectin_lyase_fold/virulence"/>
</dbReference>
<organism evidence="3 4">
    <name type="scientific">Variimorphobacter saccharofermentans</name>
    <dbReference type="NCBI Taxonomy" id="2755051"/>
    <lineage>
        <taxon>Bacteria</taxon>
        <taxon>Bacillati</taxon>
        <taxon>Bacillota</taxon>
        <taxon>Clostridia</taxon>
        <taxon>Lachnospirales</taxon>
        <taxon>Lachnospiraceae</taxon>
        <taxon>Variimorphobacter</taxon>
    </lineage>
</organism>
<dbReference type="SUPFAM" id="SSF51126">
    <property type="entry name" value="Pectin lyase-like"/>
    <property type="match status" value="2"/>
</dbReference>
<feature type="signal peptide" evidence="2">
    <location>
        <begin position="1"/>
        <end position="29"/>
    </location>
</feature>
<feature type="compositionally biased region" description="Basic and acidic residues" evidence="1">
    <location>
        <begin position="882"/>
        <end position="893"/>
    </location>
</feature>
<dbReference type="Gene3D" id="2.60.40.1080">
    <property type="match status" value="1"/>
</dbReference>
<feature type="region of interest" description="Disordered" evidence="1">
    <location>
        <begin position="844"/>
        <end position="901"/>
    </location>
</feature>
<proteinExistence type="predicted"/>
<keyword evidence="4" id="KW-1185">Reference proteome</keyword>
<dbReference type="AlphaFoldDB" id="A0A839K6G5"/>
<name>A0A839K6G5_9FIRM</name>
<dbReference type="Proteomes" id="UP000574276">
    <property type="component" value="Unassembled WGS sequence"/>
</dbReference>
<accession>A0A839K6G5</accession>
<evidence type="ECO:0000313" key="3">
    <source>
        <dbReference type="EMBL" id="MBB2184659.1"/>
    </source>
</evidence>
<evidence type="ECO:0008006" key="5">
    <source>
        <dbReference type="Google" id="ProtNLM"/>
    </source>
</evidence>
<reference evidence="3 4" key="1">
    <citation type="submission" date="2020-07" db="EMBL/GenBank/DDBJ databases">
        <title>Characterization and genome sequencing of isolate MD1, a novel member within the family Lachnospiraceae.</title>
        <authorList>
            <person name="Rettenmaier R."/>
            <person name="Di Bello L."/>
            <person name="Zinser C."/>
            <person name="Scheitz K."/>
            <person name="Liebl W."/>
            <person name="Zverlov V."/>
        </authorList>
    </citation>
    <scope>NUCLEOTIDE SEQUENCE [LARGE SCALE GENOMIC DNA]</scope>
    <source>
        <strain evidence="3 4">MD1</strain>
    </source>
</reference>